<dbReference type="Proteomes" id="UP000077428">
    <property type="component" value="Unassembled WGS sequence"/>
</dbReference>
<dbReference type="PANTHER" id="PTHR43673:SF2">
    <property type="entry name" value="NITROREDUCTASE"/>
    <property type="match status" value="1"/>
</dbReference>
<evidence type="ECO:0000256" key="6">
    <source>
        <dbReference type="SAM" id="Phobius"/>
    </source>
</evidence>
<dbReference type="PATRIC" id="fig|66851.6.peg.1116"/>
<dbReference type="InterPro" id="IPR029478">
    <property type="entry name" value="TM1586_NiRdase"/>
</dbReference>
<dbReference type="SUPFAM" id="SSF55469">
    <property type="entry name" value="FMN-dependent nitroreductase-like"/>
    <property type="match status" value="1"/>
</dbReference>
<evidence type="ECO:0000256" key="5">
    <source>
        <dbReference type="ARBA" id="ARBA00023002"/>
    </source>
</evidence>
<dbReference type="Gene3D" id="3.40.109.30">
    <property type="entry name" value="putative nitroreductase (tm1586), domain 2"/>
    <property type="match status" value="1"/>
</dbReference>
<proteinExistence type="inferred from homology"/>
<name>A0A166B602_METOA</name>
<comment type="caution">
    <text evidence="8">The sequence shown here is derived from an EMBL/GenBank/DDBJ whole genome shotgun (WGS) entry which is preliminary data.</text>
</comment>
<keyword evidence="9" id="KW-1185">Reference proteome</keyword>
<protein>
    <submittedName>
        <fullName evidence="8">Nitroreductase family protein</fullName>
    </submittedName>
</protein>
<dbReference type="AlphaFoldDB" id="A0A166B602"/>
<evidence type="ECO:0000256" key="3">
    <source>
        <dbReference type="ARBA" id="ARBA00022630"/>
    </source>
</evidence>
<keyword evidence="4" id="KW-0288">FMN</keyword>
<dbReference type="GO" id="GO:0016491">
    <property type="term" value="F:oxidoreductase activity"/>
    <property type="evidence" value="ECO:0007669"/>
    <property type="project" value="UniProtKB-KW"/>
</dbReference>
<organism evidence="8 9">
    <name type="scientific">Methanobrevibacter oralis</name>
    <dbReference type="NCBI Taxonomy" id="66851"/>
    <lineage>
        <taxon>Archaea</taxon>
        <taxon>Methanobacteriati</taxon>
        <taxon>Methanobacteriota</taxon>
        <taxon>Methanomada group</taxon>
        <taxon>Methanobacteria</taxon>
        <taxon>Methanobacteriales</taxon>
        <taxon>Methanobacteriaceae</taxon>
        <taxon>Methanobrevibacter</taxon>
    </lineage>
</organism>
<gene>
    <name evidence="8" type="ORF">MBORA_10150</name>
</gene>
<keyword evidence="6" id="KW-0472">Membrane</keyword>
<evidence type="ECO:0000256" key="4">
    <source>
        <dbReference type="ARBA" id="ARBA00022643"/>
    </source>
</evidence>
<evidence type="ECO:0000313" key="8">
    <source>
        <dbReference type="EMBL" id="KZX12904.1"/>
    </source>
</evidence>
<feature type="domain" description="Putative nitroreductase TM1586" evidence="7">
    <location>
        <begin position="5"/>
        <end position="157"/>
    </location>
</feature>
<sequence length="183" mass="21204">MHKWGAPHFIALYSEQKDNYLENIGFVFQQICLFMQSIGIASCWIKMASIRDKNMVDIDSSLKFVILIAIGKADGELYRQSSKADRKKLAEISDFKDEKLKPAQLAPSSINSQPWYFTHDEDYLNVYRKNPNFLKKKFLEPLNKIDMGICLAHMYIANRESFSFEILKNNGLDGYRYLGSIKI</sequence>
<keyword evidence="3" id="KW-0285">Flavoprotein</keyword>
<dbReference type="PANTHER" id="PTHR43673">
    <property type="entry name" value="NAD(P)H NITROREDUCTASE YDGI-RELATED"/>
    <property type="match status" value="1"/>
</dbReference>
<keyword evidence="5" id="KW-0560">Oxidoreductase</keyword>
<dbReference type="Pfam" id="PF14512">
    <property type="entry name" value="TM1586_NiRdase"/>
    <property type="match status" value="1"/>
</dbReference>
<reference evidence="9" key="1">
    <citation type="journal article" date="2016" name="Genome Announc.">
        <title>Draft Genome Sequences of Methanobrevibacter curvatus DSM11111, Methanobrevibacter cuticularis DSM11139, Methanobrevibacter filiformis DSM11501, and Methanobrevibacter oralis DSM7256.</title>
        <authorList>
            <person name="Poehlein A."/>
            <person name="Seedorf H."/>
        </authorList>
    </citation>
    <scope>NUCLEOTIDE SEQUENCE [LARGE SCALE GENOMIC DNA]</scope>
    <source>
        <strain evidence="9">DSM 7256 / JCM 30027 / ZR</strain>
    </source>
</reference>
<evidence type="ECO:0000259" key="7">
    <source>
        <dbReference type="Pfam" id="PF14512"/>
    </source>
</evidence>
<dbReference type="InterPro" id="IPR000415">
    <property type="entry name" value="Nitroreductase-like"/>
</dbReference>
<dbReference type="STRING" id="66851.MBORA_10150"/>
<comment type="similarity">
    <text evidence="2">Belongs to the nitroreductase family.</text>
</comment>
<keyword evidence="6" id="KW-1133">Transmembrane helix</keyword>
<evidence type="ECO:0000256" key="2">
    <source>
        <dbReference type="ARBA" id="ARBA00007118"/>
    </source>
</evidence>
<feature type="transmembrane region" description="Helical" evidence="6">
    <location>
        <begin position="24"/>
        <end position="45"/>
    </location>
</feature>
<comment type="cofactor">
    <cofactor evidence="1">
        <name>FMN</name>
        <dbReference type="ChEBI" id="CHEBI:58210"/>
    </cofactor>
</comment>
<keyword evidence="6" id="KW-0812">Transmembrane</keyword>
<evidence type="ECO:0000313" key="9">
    <source>
        <dbReference type="Proteomes" id="UP000077428"/>
    </source>
</evidence>
<dbReference type="Gene3D" id="3.40.109.10">
    <property type="entry name" value="NADH Oxidase"/>
    <property type="match status" value="1"/>
</dbReference>
<evidence type="ECO:0000256" key="1">
    <source>
        <dbReference type="ARBA" id="ARBA00001917"/>
    </source>
</evidence>
<dbReference type="EMBL" id="LWMU01000061">
    <property type="protein sequence ID" value="KZX12904.1"/>
    <property type="molecule type" value="Genomic_DNA"/>
</dbReference>
<accession>A0A166B602</accession>